<evidence type="ECO:0000313" key="3">
    <source>
        <dbReference type="Proteomes" id="UP000269945"/>
    </source>
</evidence>
<feature type="non-terminal residue" evidence="2">
    <location>
        <position position="87"/>
    </location>
</feature>
<dbReference type="Proteomes" id="UP000269945">
    <property type="component" value="Unassembled WGS sequence"/>
</dbReference>
<feature type="compositionally biased region" description="Polar residues" evidence="1">
    <location>
        <begin position="74"/>
        <end position="87"/>
    </location>
</feature>
<feature type="region of interest" description="Disordered" evidence="1">
    <location>
        <begin position="58"/>
        <end position="87"/>
    </location>
</feature>
<name>A0A9X9Q4E0_GULGU</name>
<sequence length="87" mass="9045">STAGSHPAAGRTFGGAGEDGEGRRRAGESRKLRYRTEARFSAAGGDCHSRQGAHCAGIPGRVGHGQSRGIGQPFTGTSPWINQSHPF</sequence>
<evidence type="ECO:0000313" key="2">
    <source>
        <dbReference type="EMBL" id="VCX10513.1"/>
    </source>
</evidence>
<accession>A0A9X9Q4E0</accession>
<feature type="region of interest" description="Disordered" evidence="1">
    <location>
        <begin position="1"/>
        <end position="32"/>
    </location>
</feature>
<feature type="non-terminal residue" evidence="2">
    <location>
        <position position="1"/>
    </location>
</feature>
<organism evidence="2 3">
    <name type="scientific">Gulo gulo</name>
    <name type="common">Wolverine</name>
    <name type="synonym">Gluton</name>
    <dbReference type="NCBI Taxonomy" id="48420"/>
    <lineage>
        <taxon>Eukaryota</taxon>
        <taxon>Metazoa</taxon>
        <taxon>Chordata</taxon>
        <taxon>Craniata</taxon>
        <taxon>Vertebrata</taxon>
        <taxon>Euteleostomi</taxon>
        <taxon>Mammalia</taxon>
        <taxon>Eutheria</taxon>
        <taxon>Laurasiatheria</taxon>
        <taxon>Carnivora</taxon>
        <taxon>Caniformia</taxon>
        <taxon>Musteloidea</taxon>
        <taxon>Mustelidae</taxon>
        <taxon>Guloninae</taxon>
        <taxon>Gulo</taxon>
    </lineage>
</organism>
<evidence type="ECO:0000256" key="1">
    <source>
        <dbReference type="SAM" id="MobiDB-lite"/>
    </source>
</evidence>
<reference evidence="2 3" key="1">
    <citation type="submission" date="2018-10" db="EMBL/GenBank/DDBJ databases">
        <authorList>
            <person name="Ekblom R."/>
            <person name="Jareborg N."/>
        </authorList>
    </citation>
    <scope>NUCLEOTIDE SEQUENCE [LARGE SCALE GENOMIC DNA]</scope>
    <source>
        <tissue evidence="2">Muscle</tissue>
    </source>
</reference>
<protein>
    <submittedName>
        <fullName evidence="2">Uncharacterized protein</fullName>
    </submittedName>
</protein>
<keyword evidence="3" id="KW-1185">Reference proteome</keyword>
<dbReference type="AlphaFoldDB" id="A0A9X9Q4E0"/>
<gene>
    <name evidence="2" type="ORF">BN2614_LOCUS3</name>
</gene>
<dbReference type="EMBL" id="CYRY02033776">
    <property type="protein sequence ID" value="VCX10513.1"/>
    <property type="molecule type" value="Genomic_DNA"/>
</dbReference>
<proteinExistence type="predicted"/>
<comment type="caution">
    <text evidence="2">The sequence shown here is derived from an EMBL/GenBank/DDBJ whole genome shotgun (WGS) entry which is preliminary data.</text>
</comment>
<feature type="compositionally biased region" description="Basic and acidic residues" evidence="1">
    <location>
        <begin position="20"/>
        <end position="32"/>
    </location>
</feature>